<evidence type="ECO:0000256" key="5">
    <source>
        <dbReference type="RuleBase" id="RU000716"/>
    </source>
</evidence>
<evidence type="ECO:0000313" key="7">
    <source>
        <dbReference type="EMBL" id="MBF9132502.1"/>
    </source>
</evidence>
<dbReference type="InterPro" id="IPR007627">
    <property type="entry name" value="RNA_pol_sigma70_r2"/>
</dbReference>
<evidence type="ECO:0000256" key="2">
    <source>
        <dbReference type="ARBA" id="ARBA00023082"/>
    </source>
</evidence>
<keyword evidence="3 5" id="KW-0238">DNA-binding</keyword>
<keyword evidence="8" id="KW-1185">Reference proteome</keyword>
<dbReference type="InterPro" id="IPR039425">
    <property type="entry name" value="RNA_pol_sigma-70-like"/>
</dbReference>
<dbReference type="PANTHER" id="PTHR43133:SF51">
    <property type="entry name" value="RNA POLYMERASE SIGMA FACTOR"/>
    <property type="match status" value="1"/>
</dbReference>
<dbReference type="RefSeq" id="WP_196204032.1">
    <property type="nucleotide sequence ID" value="NZ_JADPUN010000236.1"/>
</dbReference>
<evidence type="ECO:0000259" key="6">
    <source>
        <dbReference type="Pfam" id="PF04542"/>
    </source>
</evidence>
<proteinExistence type="inferred from homology"/>
<gene>
    <name evidence="7" type="ORF">I0C86_26640</name>
</gene>
<dbReference type="InterPro" id="IPR014284">
    <property type="entry name" value="RNA_pol_sigma-70_dom"/>
</dbReference>
<evidence type="ECO:0000256" key="1">
    <source>
        <dbReference type="ARBA" id="ARBA00023015"/>
    </source>
</evidence>
<dbReference type="PROSITE" id="PS01063">
    <property type="entry name" value="SIGMA70_ECF"/>
    <property type="match status" value="1"/>
</dbReference>
<dbReference type="PANTHER" id="PTHR43133">
    <property type="entry name" value="RNA POLYMERASE ECF-TYPE SIGMA FACTO"/>
    <property type="match status" value="1"/>
</dbReference>
<organism evidence="7 8">
    <name type="scientific">Plantactinospora alkalitolerans</name>
    <dbReference type="NCBI Taxonomy" id="2789879"/>
    <lineage>
        <taxon>Bacteria</taxon>
        <taxon>Bacillati</taxon>
        <taxon>Actinomycetota</taxon>
        <taxon>Actinomycetes</taxon>
        <taxon>Micromonosporales</taxon>
        <taxon>Micromonosporaceae</taxon>
        <taxon>Plantactinospora</taxon>
    </lineage>
</organism>
<dbReference type="InterPro" id="IPR000838">
    <property type="entry name" value="RNA_pol_sigma70_ECF_CS"/>
</dbReference>
<dbReference type="Proteomes" id="UP000638560">
    <property type="component" value="Unassembled WGS sequence"/>
</dbReference>
<dbReference type="SUPFAM" id="SSF88946">
    <property type="entry name" value="Sigma2 domain of RNA polymerase sigma factors"/>
    <property type="match status" value="1"/>
</dbReference>
<feature type="domain" description="RNA polymerase sigma-70 region 2" evidence="6">
    <location>
        <begin position="26"/>
        <end position="92"/>
    </location>
</feature>
<evidence type="ECO:0000256" key="3">
    <source>
        <dbReference type="ARBA" id="ARBA00023125"/>
    </source>
</evidence>
<keyword evidence="2 5" id="KW-0731">Sigma factor</keyword>
<name>A0ABS0H216_9ACTN</name>
<comment type="caution">
    <text evidence="7">The sequence shown here is derived from an EMBL/GenBank/DDBJ whole genome shotgun (WGS) entry which is preliminary data.</text>
</comment>
<sequence>MPASAVDETRLVIAARAGDRRALDELVTACLPLVYTIVRRALGGLSDVDDVVQETMLRALRELRALRSPESFRPWLVTIARRQVGTHLHRQQVDAERTGPLDEVTDAPDAGAEALALLRVELSKQCEQVVRASRWLDRHDRTLLSLWWLEAGGRLTRSALAAALATSVAHAGVRVQRMRNQMELSRTVVAALDADPGCAELRAVLEGWDGVPSPLWRKRITRHIRSCPVCPRRWQPVPLERLIVGLELLPVPSTLSGVMLRATVFLPPLL</sequence>
<dbReference type="NCBIfam" id="TIGR02937">
    <property type="entry name" value="sigma70-ECF"/>
    <property type="match status" value="1"/>
</dbReference>
<evidence type="ECO:0000256" key="4">
    <source>
        <dbReference type="ARBA" id="ARBA00023163"/>
    </source>
</evidence>
<accession>A0ABS0H216</accession>
<keyword evidence="4 5" id="KW-0804">Transcription</keyword>
<dbReference type="Pfam" id="PF04542">
    <property type="entry name" value="Sigma70_r2"/>
    <property type="match status" value="1"/>
</dbReference>
<protein>
    <recommendedName>
        <fullName evidence="5">RNA polymerase sigma factor</fullName>
    </recommendedName>
</protein>
<dbReference type="Gene3D" id="1.10.1740.10">
    <property type="match status" value="1"/>
</dbReference>
<comment type="similarity">
    <text evidence="5">Belongs to the sigma-70 factor family. ECF subfamily.</text>
</comment>
<evidence type="ECO:0000313" key="8">
    <source>
        <dbReference type="Proteomes" id="UP000638560"/>
    </source>
</evidence>
<reference evidence="7 8" key="1">
    <citation type="submission" date="2020-11" db="EMBL/GenBank/DDBJ databases">
        <title>A novel isolate from a Black sea contaminated sediment with potential to produce alkanes: Plantactinospora alkalitolerans sp. nov.</title>
        <authorList>
            <person name="Carro L."/>
            <person name="Veyisoglu A."/>
            <person name="Guven K."/>
            <person name="Schumann P."/>
            <person name="Klenk H.-P."/>
            <person name="Sahin N."/>
        </authorList>
    </citation>
    <scope>NUCLEOTIDE SEQUENCE [LARGE SCALE GENOMIC DNA]</scope>
    <source>
        <strain evidence="7 8">S1510</strain>
    </source>
</reference>
<dbReference type="EMBL" id="JADPUN010000236">
    <property type="protein sequence ID" value="MBF9132502.1"/>
    <property type="molecule type" value="Genomic_DNA"/>
</dbReference>
<keyword evidence="1 5" id="KW-0805">Transcription regulation</keyword>
<dbReference type="InterPro" id="IPR013325">
    <property type="entry name" value="RNA_pol_sigma_r2"/>
</dbReference>